<reference evidence="1" key="1">
    <citation type="journal article" date="2015" name="Nature">
        <title>Complex archaea that bridge the gap between prokaryotes and eukaryotes.</title>
        <authorList>
            <person name="Spang A."/>
            <person name="Saw J.H."/>
            <person name="Jorgensen S.L."/>
            <person name="Zaremba-Niedzwiedzka K."/>
            <person name="Martijn J."/>
            <person name="Lind A.E."/>
            <person name="van Eijk R."/>
            <person name="Schleper C."/>
            <person name="Guy L."/>
            <person name="Ettema T.J."/>
        </authorList>
    </citation>
    <scope>NUCLEOTIDE SEQUENCE</scope>
</reference>
<name>A0A0F9GZI6_9ZZZZ</name>
<proteinExistence type="predicted"/>
<dbReference type="EMBL" id="LAZR01024556">
    <property type="protein sequence ID" value="KKL74745.1"/>
    <property type="molecule type" value="Genomic_DNA"/>
</dbReference>
<feature type="non-terminal residue" evidence="1">
    <location>
        <position position="1"/>
    </location>
</feature>
<comment type="caution">
    <text evidence="1">The sequence shown here is derived from an EMBL/GenBank/DDBJ whole genome shotgun (WGS) entry which is preliminary data.</text>
</comment>
<gene>
    <name evidence="1" type="ORF">LCGC14_2061840</name>
</gene>
<sequence>NQNEFQRINLLRKELEKLFAKSEKIYLTSKELDEFILTLQELKHFYMIDINFLK</sequence>
<dbReference type="AlphaFoldDB" id="A0A0F9GZI6"/>
<evidence type="ECO:0000313" key="1">
    <source>
        <dbReference type="EMBL" id="KKL74745.1"/>
    </source>
</evidence>
<organism evidence="1">
    <name type="scientific">marine sediment metagenome</name>
    <dbReference type="NCBI Taxonomy" id="412755"/>
    <lineage>
        <taxon>unclassified sequences</taxon>
        <taxon>metagenomes</taxon>
        <taxon>ecological metagenomes</taxon>
    </lineage>
</organism>
<protein>
    <submittedName>
        <fullName evidence="1">Uncharacterized protein</fullName>
    </submittedName>
</protein>
<accession>A0A0F9GZI6</accession>